<evidence type="ECO:0000313" key="2">
    <source>
        <dbReference type="EMBL" id="RYR39107.1"/>
    </source>
</evidence>
<organism evidence="2 3">
    <name type="scientific">Arachis hypogaea</name>
    <name type="common">Peanut</name>
    <dbReference type="NCBI Taxonomy" id="3818"/>
    <lineage>
        <taxon>Eukaryota</taxon>
        <taxon>Viridiplantae</taxon>
        <taxon>Streptophyta</taxon>
        <taxon>Embryophyta</taxon>
        <taxon>Tracheophyta</taxon>
        <taxon>Spermatophyta</taxon>
        <taxon>Magnoliopsida</taxon>
        <taxon>eudicotyledons</taxon>
        <taxon>Gunneridae</taxon>
        <taxon>Pentapetalae</taxon>
        <taxon>rosids</taxon>
        <taxon>fabids</taxon>
        <taxon>Fabales</taxon>
        <taxon>Fabaceae</taxon>
        <taxon>Papilionoideae</taxon>
        <taxon>50 kb inversion clade</taxon>
        <taxon>dalbergioids sensu lato</taxon>
        <taxon>Dalbergieae</taxon>
        <taxon>Pterocarpus clade</taxon>
        <taxon>Arachis</taxon>
    </lineage>
</organism>
<sequence>MSHVVWNSFTKEAFDRNWNDFPKKYGIGDNKWLSVYLDHHFWAGMGSTQRSESMHDFLTSLLHITAYLSNLSNSMIIAKEVESRENERERIRCCRFSYHHTVCNKILNISSISAHSVLGYTVYEVVEQISNSTFIKFTVTYDGISVEVKCQCLLFESRGILCRHSLSTLSFE</sequence>
<reference evidence="2 3" key="1">
    <citation type="submission" date="2019-01" db="EMBL/GenBank/DDBJ databases">
        <title>Sequencing of cultivated peanut Arachis hypogaea provides insights into genome evolution and oil improvement.</title>
        <authorList>
            <person name="Chen X."/>
        </authorList>
    </citation>
    <scope>NUCLEOTIDE SEQUENCE [LARGE SCALE GENOMIC DNA]</scope>
    <source>
        <strain evidence="3">cv. Fuhuasheng</strain>
        <tissue evidence="2">Leaves</tissue>
    </source>
</reference>
<accession>A0A445BKB1</accession>
<dbReference type="EMBL" id="SDMP01000009">
    <property type="protein sequence ID" value="RYR39107.1"/>
    <property type="molecule type" value="Genomic_DNA"/>
</dbReference>
<dbReference type="Proteomes" id="UP000289738">
    <property type="component" value="Chromosome A09"/>
</dbReference>
<gene>
    <name evidence="2" type="ORF">Ahy_A09g044539</name>
</gene>
<evidence type="ECO:0000313" key="3">
    <source>
        <dbReference type="Proteomes" id="UP000289738"/>
    </source>
</evidence>
<dbReference type="GO" id="GO:0008270">
    <property type="term" value="F:zinc ion binding"/>
    <property type="evidence" value="ECO:0007669"/>
    <property type="project" value="InterPro"/>
</dbReference>
<keyword evidence="3" id="KW-1185">Reference proteome</keyword>
<evidence type="ECO:0000259" key="1">
    <source>
        <dbReference type="Pfam" id="PF04434"/>
    </source>
</evidence>
<proteinExistence type="predicted"/>
<dbReference type="PANTHER" id="PTHR47718">
    <property type="entry name" value="OS01G0519700 PROTEIN"/>
    <property type="match status" value="1"/>
</dbReference>
<dbReference type="PANTHER" id="PTHR47718:SF13">
    <property type="entry name" value="OS09G0290500 PROTEIN"/>
    <property type="match status" value="1"/>
</dbReference>
<comment type="caution">
    <text evidence="2">The sequence shown here is derived from an EMBL/GenBank/DDBJ whole genome shotgun (WGS) entry which is preliminary data.</text>
</comment>
<name>A0A445BKB1_ARAHY</name>
<dbReference type="Pfam" id="PF04434">
    <property type="entry name" value="SWIM"/>
    <property type="match status" value="1"/>
</dbReference>
<dbReference type="InterPro" id="IPR007527">
    <property type="entry name" value="Znf_SWIM"/>
</dbReference>
<dbReference type="AlphaFoldDB" id="A0A445BKB1"/>
<feature type="domain" description="SWIM-type" evidence="1">
    <location>
        <begin position="137"/>
        <end position="167"/>
    </location>
</feature>
<protein>
    <recommendedName>
        <fullName evidence="1">SWIM-type domain-containing protein</fullName>
    </recommendedName>
</protein>